<organism evidence="1">
    <name type="scientific">Anguilla anguilla</name>
    <name type="common">European freshwater eel</name>
    <name type="synonym">Muraena anguilla</name>
    <dbReference type="NCBI Taxonomy" id="7936"/>
    <lineage>
        <taxon>Eukaryota</taxon>
        <taxon>Metazoa</taxon>
        <taxon>Chordata</taxon>
        <taxon>Craniata</taxon>
        <taxon>Vertebrata</taxon>
        <taxon>Euteleostomi</taxon>
        <taxon>Actinopterygii</taxon>
        <taxon>Neopterygii</taxon>
        <taxon>Teleostei</taxon>
        <taxon>Anguilliformes</taxon>
        <taxon>Anguillidae</taxon>
        <taxon>Anguilla</taxon>
    </lineage>
</organism>
<accession>A0A0E9Q8X3</accession>
<evidence type="ECO:0000313" key="1">
    <source>
        <dbReference type="EMBL" id="JAH12977.1"/>
    </source>
</evidence>
<protein>
    <submittedName>
        <fullName evidence="1">Uncharacterized protein</fullName>
    </submittedName>
</protein>
<dbReference type="AlphaFoldDB" id="A0A0E9Q8X3"/>
<sequence>MFSAHYPRINAGIENTARITPSVRKSTIPHISVSPFARWNKTEL</sequence>
<name>A0A0E9Q8X3_ANGAN</name>
<reference evidence="1" key="1">
    <citation type="submission" date="2014-11" db="EMBL/GenBank/DDBJ databases">
        <authorList>
            <person name="Amaro Gonzalez C."/>
        </authorList>
    </citation>
    <scope>NUCLEOTIDE SEQUENCE</scope>
</reference>
<reference evidence="1" key="2">
    <citation type="journal article" date="2015" name="Fish Shellfish Immunol.">
        <title>Early steps in the European eel (Anguilla anguilla)-Vibrio vulnificus interaction in the gills: Role of the RtxA13 toxin.</title>
        <authorList>
            <person name="Callol A."/>
            <person name="Pajuelo D."/>
            <person name="Ebbesson L."/>
            <person name="Teles M."/>
            <person name="MacKenzie S."/>
            <person name="Amaro C."/>
        </authorList>
    </citation>
    <scope>NUCLEOTIDE SEQUENCE</scope>
</reference>
<proteinExistence type="predicted"/>
<dbReference type="EMBL" id="GBXM01095600">
    <property type="protein sequence ID" value="JAH12977.1"/>
    <property type="molecule type" value="Transcribed_RNA"/>
</dbReference>